<dbReference type="AlphaFoldDB" id="A0A8S9MVY2"/>
<name>A0A8S9MVY2_BRACR</name>
<sequence>MIGNREDNWDSCPKDSQVTEFSTEIQLSRFARSSIPRNEEYRALTEETDPQDQLEKRRSNSDVYHFSATNPNGEEYRRGRSYDPRGLRYDAHRTLEERRRYRSSYETSSRGYIREAFNERQRSYDSRSSHLRERSHQNREVSSRPPRNVLDNREKNYYSPTQRGRSLTRREEQTGLRENNNSSEGSKRNTERQPHIPTETLNEARDEVREAMLQYSQVADPTESAARRERMRLAEEKMEESALRIATKAFLRETHNDEREITPETERYMERIPISLRLGPSKEQRRMGETDNAVRDLTPETEQAEERVHAPLRIGPTKRAAEQVGISGKRKPGRPPGTRKVQQSPKQIKLVQSALIQWSKQQYQNSREKIEQKRAELEEALIDPATTLSLSQKSPTSLMMPIFQKRNTGDRGAGFYGSVSEIETPVSSMPLQRTGSGQMGLLL</sequence>
<dbReference type="Proteomes" id="UP000712600">
    <property type="component" value="Unassembled WGS sequence"/>
</dbReference>
<feature type="region of interest" description="Disordered" evidence="2">
    <location>
        <begin position="99"/>
        <end position="200"/>
    </location>
</feature>
<organism evidence="3 4">
    <name type="scientific">Brassica cretica</name>
    <name type="common">Mustard</name>
    <dbReference type="NCBI Taxonomy" id="69181"/>
    <lineage>
        <taxon>Eukaryota</taxon>
        <taxon>Viridiplantae</taxon>
        <taxon>Streptophyta</taxon>
        <taxon>Embryophyta</taxon>
        <taxon>Tracheophyta</taxon>
        <taxon>Spermatophyta</taxon>
        <taxon>Magnoliopsida</taxon>
        <taxon>eudicotyledons</taxon>
        <taxon>Gunneridae</taxon>
        <taxon>Pentapetalae</taxon>
        <taxon>rosids</taxon>
        <taxon>malvids</taxon>
        <taxon>Brassicales</taxon>
        <taxon>Brassicaceae</taxon>
        <taxon>Brassiceae</taxon>
        <taxon>Brassica</taxon>
    </lineage>
</organism>
<comment type="caution">
    <text evidence="3">The sequence shown here is derived from an EMBL/GenBank/DDBJ whole genome shotgun (WGS) entry which is preliminary data.</text>
</comment>
<evidence type="ECO:0000256" key="1">
    <source>
        <dbReference type="SAM" id="Coils"/>
    </source>
</evidence>
<keyword evidence="1" id="KW-0175">Coiled coil</keyword>
<protein>
    <submittedName>
        <fullName evidence="3">Uncharacterized protein</fullName>
    </submittedName>
</protein>
<dbReference type="EMBL" id="QGKX02002183">
    <property type="protein sequence ID" value="KAF3486038.1"/>
    <property type="molecule type" value="Genomic_DNA"/>
</dbReference>
<feature type="compositionally biased region" description="Basic and acidic residues" evidence="2">
    <location>
        <begin position="185"/>
        <end position="194"/>
    </location>
</feature>
<feature type="compositionally biased region" description="Basic and acidic residues" evidence="2">
    <location>
        <begin position="74"/>
        <end position="86"/>
    </location>
</feature>
<evidence type="ECO:0000313" key="3">
    <source>
        <dbReference type="EMBL" id="KAF3486038.1"/>
    </source>
</evidence>
<feature type="region of interest" description="Disordered" evidence="2">
    <location>
        <begin position="40"/>
        <end position="86"/>
    </location>
</feature>
<accession>A0A8S9MVY2</accession>
<feature type="compositionally biased region" description="Basic and acidic residues" evidence="2">
    <location>
        <begin position="112"/>
        <end position="142"/>
    </location>
</feature>
<reference evidence="3" key="1">
    <citation type="submission" date="2019-12" db="EMBL/GenBank/DDBJ databases">
        <title>Genome sequencing and annotation of Brassica cretica.</title>
        <authorList>
            <person name="Studholme D.J."/>
            <person name="Sarris P."/>
        </authorList>
    </citation>
    <scope>NUCLEOTIDE SEQUENCE</scope>
    <source>
        <strain evidence="3">PFS-109/04</strain>
        <tissue evidence="3">Leaf</tissue>
    </source>
</reference>
<feature type="coiled-coil region" evidence="1">
    <location>
        <begin position="356"/>
        <end position="383"/>
    </location>
</feature>
<evidence type="ECO:0000313" key="4">
    <source>
        <dbReference type="Proteomes" id="UP000712600"/>
    </source>
</evidence>
<gene>
    <name evidence="3" type="ORF">F2Q69_00057886</name>
</gene>
<feature type="region of interest" description="Disordered" evidence="2">
    <location>
        <begin position="318"/>
        <end position="345"/>
    </location>
</feature>
<evidence type="ECO:0000256" key="2">
    <source>
        <dbReference type="SAM" id="MobiDB-lite"/>
    </source>
</evidence>
<proteinExistence type="predicted"/>